<dbReference type="EMBL" id="JACWMY010000008">
    <property type="protein sequence ID" value="MBD1365449.1"/>
    <property type="molecule type" value="Genomic_DNA"/>
</dbReference>
<dbReference type="Pfam" id="PF17648">
    <property type="entry name" value="Luciferase"/>
    <property type="match status" value="1"/>
</dbReference>
<feature type="domain" description="Luciferase" evidence="1">
    <location>
        <begin position="71"/>
        <end position="133"/>
    </location>
</feature>
<accession>A0ABR7WVK9</accession>
<organism evidence="2 3">
    <name type="scientific">Mucilaginibacter pankratovii</name>
    <dbReference type="NCBI Taxonomy" id="2772110"/>
    <lineage>
        <taxon>Bacteria</taxon>
        <taxon>Pseudomonadati</taxon>
        <taxon>Bacteroidota</taxon>
        <taxon>Sphingobacteriia</taxon>
        <taxon>Sphingobacteriales</taxon>
        <taxon>Sphingobacteriaceae</taxon>
        <taxon>Mucilaginibacter</taxon>
    </lineage>
</organism>
<evidence type="ECO:0000313" key="3">
    <source>
        <dbReference type="Proteomes" id="UP000606600"/>
    </source>
</evidence>
<dbReference type="InterPro" id="IPR040841">
    <property type="entry name" value="Luciferase_dom"/>
</dbReference>
<keyword evidence="3" id="KW-1185">Reference proteome</keyword>
<evidence type="ECO:0000259" key="1">
    <source>
        <dbReference type="Pfam" id="PF17648"/>
    </source>
</evidence>
<gene>
    <name evidence="2" type="ORF">IDJ77_16665</name>
</gene>
<protein>
    <submittedName>
        <fullName evidence="2">DUF5519 family protein</fullName>
    </submittedName>
</protein>
<name>A0ABR7WVK9_9SPHI</name>
<sequence length="147" mass="16697">MLRFVTQYFGFLKAVPGAALVFDAWLRIATLFTHPDVSGYIDSIEREVSGWDNICTGIHKYGGMRFNCAKHELGHIHSNGLLDMLFTREMKKQLMAADDRVTHHHVFKNTGWISFYIKTEADAAYAVNLLKMAYDGYKVKESVSACN</sequence>
<dbReference type="Proteomes" id="UP000606600">
    <property type="component" value="Unassembled WGS sequence"/>
</dbReference>
<comment type="caution">
    <text evidence="2">The sequence shown here is derived from an EMBL/GenBank/DDBJ whole genome shotgun (WGS) entry which is preliminary data.</text>
</comment>
<proteinExistence type="predicted"/>
<evidence type="ECO:0000313" key="2">
    <source>
        <dbReference type="EMBL" id="MBD1365449.1"/>
    </source>
</evidence>
<dbReference type="RefSeq" id="WP_191190103.1">
    <property type="nucleotide sequence ID" value="NZ_JACWMY010000008.1"/>
</dbReference>
<reference evidence="2 3" key="1">
    <citation type="submission" date="2020-09" db="EMBL/GenBank/DDBJ databases">
        <title>Novel species of Mucilaginibacter isolated from a glacier on the Tibetan Plateau.</title>
        <authorList>
            <person name="Liu Q."/>
            <person name="Xin Y.-H."/>
        </authorList>
    </citation>
    <scope>NUCLEOTIDE SEQUENCE [LARGE SCALE GENOMIC DNA]</scope>
    <source>
        <strain evidence="2 3">ZT4R22</strain>
    </source>
</reference>